<organism evidence="2 3">
    <name type="scientific">Candidatus Paraluminiphilus aquimaris</name>
    <dbReference type="NCBI Taxonomy" id="2518994"/>
    <lineage>
        <taxon>Bacteria</taxon>
        <taxon>Pseudomonadati</taxon>
        <taxon>Pseudomonadota</taxon>
        <taxon>Gammaproteobacteria</taxon>
        <taxon>Cellvibrionales</taxon>
        <taxon>Halieaceae</taxon>
        <taxon>Candidatus Paraluminiphilus</taxon>
    </lineage>
</organism>
<proteinExistence type="predicted"/>
<evidence type="ECO:0000313" key="3">
    <source>
        <dbReference type="Proteomes" id="UP001317963"/>
    </source>
</evidence>
<evidence type="ECO:0008006" key="4">
    <source>
        <dbReference type="Google" id="ProtNLM"/>
    </source>
</evidence>
<dbReference type="EMBL" id="CP036501">
    <property type="protein sequence ID" value="UZP73605.1"/>
    <property type="molecule type" value="Genomic_DNA"/>
</dbReference>
<dbReference type="Proteomes" id="UP001317963">
    <property type="component" value="Chromosome"/>
</dbReference>
<keyword evidence="3" id="KW-1185">Reference proteome</keyword>
<accession>A0ABY6Q3Q9</accession>
<dbReference type="RefSeq" id="WP_279242403.1">
    <property type="nucleotide sequence ID" value="NZ_CP036501.1"/>
</dbReference>
<evidence type="ECO:0000313" key="2">
    <source>
        <dbReference type="EMBL" id="UZP73605.1"/>
    </source>
</evidence>
<reference evidence="2 3" key="1">
    <citation type="submission" date="2019-02" db="EMBL/GenBank/DDBJ databases">
        <title>Halieaceae_genomes.</title>
        <authorList>
            <person name="Li S.-H."/>
        </authorList>
    </citation>
    <scope>NUCLEOTIDE SEQUENCE [LARGE SCALE GENOMIC DNA]</scope>
    <source>
        <strain evidence="2 3">JH123</strain>
    </source>
</reference>
<protein>
    <recommendedName>
        <fullName evidence="4">Cytochrome C</fullName>
    </recommendedName>
</protein>
<evidence type="ECO:0000256" key="1">
    <source>
        <dbReference type="SAM" id="SignalP"/>
    </source>
</evidence>
<feature type="signal peptide" evidence="1">
    <location>
        <begin position="1"/>
        <end position="17"/>
    </location>
</feature>
<gene>
    <name evidence="2" type="ORF">E0F26_02140</name>
</gene>
<keyword evidence="1" id="KW-0732">Signal</keyword>
<name>A0ABY6Q3Q9_9GAMM</name>
<feature type="chain" id="PRO_5046840674" description="Cytochrome C" evidence="1">
    <location>
        <begin position="18"/>
        <end position="82"/>
    </location>
</feature>
<sequence length="82" mass="9374">MSAFIAAFLVVGSVAHGATHDFTPDTEQEFVECQACHLPFSETEQTEFAYTYAEQTTRFESLTLEELPREVRQYRSRAPPKQ</sequence>